<evidence type="ECO:0000313" key="2">
    <source>
        <dbReference type="Proteomes" id="UP000838756"/>
    </source>
</evidence>
<accession>A0A8S4QVZ8</accession>
<evidence type="ECO:0000313" key="1">
    <source>
        <dbReference type="EMBL" id="CAH2218336.1"/>
    </source>
</evidence>
<dbReference type="EMBL" id="CAKXAJ010019425">
    <property type="protein sequence ID" value="CAH2218336.1"/>
    <property type="molecule type" value="Genomic_DNA"/>
</dbReference>
<gene>
    <name evidence="1" type="primary">jg289</name>
    <name evidence="1" type="ORF">PAEG_LOCUS6173</name>
</gene>
<keyword evidence="2" id="KW-1185">Reference proteome</keyword>
<sequence>MIKRNGDNVFAIASSNNQCQGGRSAVSLCPGAATRIPRATAARMTQPDAHQNTKEANIALSTYVEKWKSRYEEGERKHKAYLLKAEKGRYYSF</sequence>
<name>A0A8S4QVZ8_9NEOP</name>
<organism evidence="1 2">
    <name type="scientific">Pararge aegeria aegeria</name>
    <dbReference type="NCBI Taxonomy" id="348720"/>
    <lineage>
        <taxon>Eukaryota</taxon>
        <taxon>Metazoa</taxon>
        <taxon>Ecdysozoa</taxon>
        <taxon>Arthropoda</taxon>
        <taxon>Hexapoda</taxon>
        <taxon>Insecta</taxon>
        <taxon>Pterygota</taxon>
        <taxon>Neoptera</taxon>
        <taxon>Endopterygota</taxon>
        <taxon>Lepidoptera</taxon>
        <taxon>Glossata</taxon>
        <taxon>Ditrysia</taxon>
        <taxon>Papilionoidea</taxon>
        <taxon>Nymphalidae</taxon>
        <taxon>Satyrinae</taxon>
        <taxon>Satyrini</taxon>
        <taxon>Parargina</taxon>
        <taxon>Pararge</taxon>
    </lineage>
</organism>
<dbReference type="AlphaFoldDB" id="A0A8S4QVZ8"/>
<proteinExistence type="predicted"/>
<protein>
    <submittedName>
        <fullName evidence="1">Jg289 protein</fullName>
    </submittedName>
</protein>
<dbReference type="Proteomes" id="UP000838756">
    <property type="component" value="Unassembled WGS sequence"/>
</dbReference>
<comment type="caution">
    <text evidence="1">The sequence shown here is derived from an EMBL/GenBank/DDBJ whole genome shotgun (WGS) entry which is preliminary data.</text>
</comment>
<reference evidence="1" key="1">
    <citation type="submission" date="2022-03" db="EMBL/GenBank/DDBJ databases">
        <authorList>
            <person name="Lindestad O."/>
        </authorList>
    </citation>
    <scope>NUCLEOTIDE SEQUENCE</scope>
</reference>
<dbReference type="OrthoDB" id="6429491at2759"/>